<keyword evidence="5 7" id="KW-0472">Membrane</keyword>
<dbReference type="Pfam" id="PF07660">
    <property type="entry name" value="STN"/>
    <property type="match status" value="1"/>
</dbReference>
<feature type="domain" description="Secretin/TonB short N-terminal" evidence="9">
    <location>
        <begin position="55"/>
        <end position="105"/>
    </location>
</feature>
<gene>
    <name evidence="10" type="ORF">RG298_002722</name>
</gene>
<evidence type="ECO:0000256" key="3">
    <source>
        <dbReference type="ARBA" id="ARBA00022452"/>
    </source>
</evidence>
<keyword evidence="10" id="KW-0675">Receptor</keyword>
<keyword evidence="2 7" id="KW-0813">Transport</keyword>
<organism evidence="10">
    <name type="scientific">Providencia stuartii</name>
    <dbReference type="NCBI Taxonomy" id="588"/>
    <lineage>
        <taxon>Bacteria</taxon>
        <taxon>Pseudomonadati</taxon>
        <taxon>Pseudomonadota</taxon>
        <taxon>Gammaproteobacteria</taxon>
        <taxon>Enterobacterales</taxon>
        <taxon>Morganellaceae</taxon>
        <taxon>Providencia</taxon>
    </lineage>
</organism>
<dbReference type="Gene3D" id="2.40.170.20">
    <property type="entry name" value="TonB-dependent receptor, beta-barrel domain"/>
    <property type="match status" value="1"/>
</dbReference>
<dbReference type="InterPro" id="IPR036942">
    <property type="entry name" value="Beta-barrel_TonB_sf"/>
</dbReference>
<evidence type="ECO:0000256" key="2">
    <source>
        <dbReference type="ARBA" id="ARBA00022448"/>
    </source>
</evidence>
<evidence type="ECO:0000259" key="9">
    <source>
        <dbReference type="SMART" id="SM00965"/>
    </source>
</evidence>
<dbReference type="AlphaFoldDB" id="A0AAI9GGE7"/>
<dbReference type="InterPro" id="IPR011662">
    <property type="entry name" value="Secretin/TonB_short_N"/>
</dbReference>
<evidence type="ECO:0000256" key="7">
    <source>
        <dbReference type="PROSITE-ProRule" id="PRU01360"/>
    </source>
</evidence>
<protein>
    <submittedName>
        <fullName evidence="10">TonB-dependent receptor plug domain-containing protein</fullName>
    </submittedName>
</protein>
<keyword evidence="4 7" id="KW-0812">Transmembrane</keyword>
<keyword evidence="8" id="KW-0732">Signal</keyword>
<dbReference type="GO" id="GO:0009279">
    <property type="term" value="C:cell outer membrane"/>
    <property type="evidence" value="ECO:0007669"/>
    <property type="project" value="UniProtKB-SubCell"/>
</dbReference>
<evidence type="ECO:0000256" key="4">
    <source>
        <dbReference type="ARBA" id="ARBA00022692"/>
    </source>
</evidence>
<dbReference type="Pfam" id="PF07715">
    <property type="entry name" value="Plug"/>
    <property type="match status" value="1"/>
</dbReference>
<evidence type="ECO:0000256" key="6">
    <source>
        <dbReference type="ARBA" id="ARBA00023237"/>
    </source>
</evidence>
<evidence type="ECO:0000256" key="8">
    <source>
        <dbReference type="SAM" id="SignalP"/>
    </source>
</evidence>
<keyword evidence="6 7" id="KW-0998">Cell outer membrane</keyword>
<comment type="caution">
    <text evidence="10">The sequence shown here is derived from an EMBL/GenBank/DDBJ whole genome shotgun (WGS) entry which is preliminary data.</text>
</comment>
<dbReference type="Gene3D" id="3.55.50.30">
    <property type="match status" value="1"/>
</dbReference>
<dbReference type="SMART" id="SM00965">
    <property type="entry name" value="STN"/>
    <property type="match status" value="1"/>
</dbReference>
<feature type="chain" id="PRO_5042549608" evidence="8">
    <location>
        <begin position="31"/>
        <end position="924"/>
    </location>
</feature>
<dbReference type="InterPro" id="IPR037066">
    <property type="entry name" value="Plug_dom_sf"/>
</dbReference>
<sequence length="924" mass="104002">MSIRFTHQRLKPLALLVAASTAIVCQSAIAQEVTFTLPEQPLATSVAQISQQGQIQLLYNKNQLNGLRAPALSGNYTAQTALQKVLIGSGLELINENGVLVIRPQNLNQGTLVLPETQVSGVVQNHPATDVMSAPQYVTSEEISQRNTGDGNITDLMKTNPAVQFANNDSNSMNQGEIKPSRISIHGSSSYQNAYRLDGVSFNNDFDPADNGLGETATRLSSSDQGIYIDSRLIDSMAVYDNNIPVEFGGFTGGTVEVNSRRWQGENSAHAYYRLTRSGWNNLFHDPSLGINTSKNDTANPARFQNRYDKDDFGGWFELGVSENSGIVFSASRRSSTIPMTVTGGDSVIFDENNQVQMVDFASGEKKQHRTSDNYFLKYSLDLTDNSTLDLSANYASYDSRLFSASVMNSGYDSTHDGLGFTAIFKHQFDIGQLELTANTQELKDERTDDQKYSLTVRAIDYQTWQTAESSSGGLGDLTSKQKSHGLKSVMRFNAIEDGLGLTHKPTLGAELNFTKGTYKRDKDYFRYTYTGSVDNNATYSGYLSNVTRFQAGEHSADYTNYAFFLDDNIQFGKLTLRPGVRVDRDDFVNRTNIAPRLSGNYDVFGDGKTQIIAGANRYYGRSMLTYALYGAQNDGMQICNSYGEFDPCSLDPNKNDWDNKKDYEGIDSLKTPYNDELTVALQQEVLSTTWRLQYVHREGYDEVRTRTKYDTRDADKRSIRSFDNGGRSSHDTVTLSVNNSQPWEWAEASHVMTASLTWQQSESNTPKDSGYNAFDPANKVNLNKVWYDGKVIDASKLPSTSFNSPFKFNLELTSVWDDYDLTWYNRLQWWGARNQAVRYDNAYAFDPEYGQVRKYTKQHFASKYTWDTRLGWKPDFAYGFGFSVEVNNILNNKNIADRFVFEDRVLKSYDPGRQFWLQVNYDL</sequence>
<evidence type="ECO:0000256" key="5">
    <source>
        <dbReference type="ARBA" id="ARBA00023136"/>
    </source>
</evidence>
<name>A0AAI9GGE7_PROST</name>
<accession>A0AAI9GGE7</accession>
<feature type="signal peptide" evidence="8">
    <location>
        <begin position="1"/>
        <end position="30"/>
    </location>
</feature>
<evidence type="ECO:0000313" key="10">
    <source>
        <dbReference type="EMBL" id="EMJ5134977.1"/>
    </source>
</evidence>
<dbReference type="Gene3D" id="2.170.130.10">
    <property type="entry name" value="TonB-dependent receptor, plug domain"/>
    <property type="match status" value="1"/>
</dbReference>
<dbReference type="EMBL" id="ABMABF030000008">
    <property type="protein sequence ID" value="EMJ5134977.1"/>
    <property type="molecule type" value="Genomic_DNA"/>
</dbReference>
<dbReference type="PROSITE" id="PS52016">
    <property type="entry name" value="TONB_DEPENDENT_REC_3"/>
    <property type="match status" value="1"/>
</dbReference>
<dbReference type="InterPro" id="IPR039426">
    <property type="entry name" value="TonB-dep_rcpt-like"/>
</dbReference>
<reference evidence="10" key="1">
    <citation type="submission" date="2024-02" db="EMBL/GenBank/DDBJ databases">
        <authorList>
            <consortium name="Clinical and Environmental Microbiology Branch: Whole genome sequencing antimicrobial resistance pathogens in the healthcare setting"/>
        </authorList>
    </citation>
    <scope>NUCLEOTIDE SEQUENCE</scope>
    <source>
        <strain evidence="10">2021GO-0154</strain>
    </source>
</reference>
<proteinExistence type="inferred from homology"/>
<comment type="subcellular location">
    <subcellularLocation>
        <location evidence="1 7">Cell outer membrane</location>
        <topology evidence="1 7">Multi-pass membrane protein</topology>
    </subcellularLocation>
</comment>
<dbReference type="InterPro" id="IPR012910">
    <property type="entry name" value="Plug_dom"/>
</dbReference>
<comment type="similarity">
    <text evidence="7">Belongs to the TonB-dependent receptor family.</text>
</comment>
<keyword evidence="3 7" id="KW-1134">Transmembrane beta strand</keyword>
<evidence type="ECO:0000256" key="1">
    <source>
        <dbReference type="ARBA" id="ARBA00004571"/>
    </source>
</evidence>
<dbReference type="SUPFAM" id="SSF56935">
    <property type="entry name" value="Porins"/>
    <property type="match status" value="1"/>
</dbReference>